<reference evidence="2" key="1">
    <citation type="journal article" date="2020" name="mSystems">
        <title>Genome- and Community-Level Interaction Insights into Carbon Utilization and Element Cycling Functions of Hydrothermarchaeota in Hydrothermal Sediment.</title>
        <authorList>
            <person name="Zhou Z."/>
            <person name="Liu Y."/>
            <person name="Xu W."/>
            <person name="Pan J."/>
            <person name="Luo Z.H."/>
            <person name="Li M."/>
        </authorList>
    </citation>
    <scope>NUCLEOTIDE SEQUENCE [LARGE SCALE GENOMIC DNA]</scope>
    <source>
        <strain evidence="2">SpSt-508</strain>
    </source>
</reference>
<evidence type="ECO:0000256" key="1">
    <source>
        <dbReference type="SAM" id="SignalP"/>
    </source>
</evidence>
<sequence>MRQTLSVLGLTSLVFLWSGGALQAEVAGLKFQVTFQSSVNGSYPAVIEFNDQGSVFVNNEGQPDVNGTYTATGTTVTFFEARVSASPTYEALLSGVVVDLKQSSVPLIQVLFANTPATMVGVGVGTNFDILRFSGEELLPTRSNQGKKRK</sequence>
<proteinExistence type="predicted"/>
<organism evidence="2">
    <name type="scientific">Schlesneria paludicola</name>
    <dbReference type="NCBI Taxonomy" id="360056"/>
    <lineage>
        <taxon>Bacteria</taxon>
        <taxon>Pseudomonadati</taxon>
        <taxon>Planctomycetota</taxon>
        <taxon>Planctomycetia</taxon>
        <taxon>Planctomycetales</taxon>
        <taxon>Planctomycetaceae</taxon>
        <taxon>Schlesneria</taxon>
    </lineage>
</organism>
<feature type="signal peptide" evidence="1">
    <location>
        <begin position="1"/>
        <end position="23"/>
    </location>
</feature>
<gene>
    <name evidence="2" type="ORF">ENS64_12200</name>
</gene>
<accession>A0A7C4QS23</accession>
<dbReference type="AlphaFoldDB" id="A0A7C4QS23"/>
<evidence type="ECO:0000313" key="2">
    <source>
        <dbReference type="EMBL" id="HGT40006.1"/>
    </source>
</evidence>
<keyword evidence="1" id="KW-0732">Signal</keyword>
<feature type="chain" id="PRO_5027891780" evidence="1">
    <location>
        <begin position="24"/>
        <end position="150"/>
    </location>
</feature>
<name>A0A7C4QS23_9PLAN</name>
<dbReference type="EMBL" id="DSVQ01000015">
    <property type="protein sequence ID" value="HGT40006.1"/>
    <property type="molecule type" value="Genomic_DNA"/>
</dbReference>
<protein>
    <submittedName>
        <fullName evidence="2">Uncharacterized protein</fullName>
    </submittedName>
</protein>
<comment type="caution">
    <text evidence="2">The sequence shown here is derived from an EMBL/GenBank/DDBJ whole genome shotgun (WGS) entry which is preliminary data.</text>
</comment>